<dbReference type="NCBIfam" id="TIGR00446">
    <property type="entry name" value="nop2p"/>
    <property type="match status" value="1"/>
</dbReference>
<proteinExistence type="inferred from homology"/>
<evidence type="ECO:0000256" key="2">
    <source>
        <dbReference type="ARBA" id="ARBA00007494"/>
    </source>
</evidence>
<dbReference type="InterPro" id="IPR054728">
    <property type="entry name" value="RsmB-like_ferredoxin"/>
</dbReference>
<dbReference type="AlphaFoldDB" id="A0A4V1IY81"/>
<evidence type="ECO:0000256" key="6">
    <source>
        <dbReference type="ARBA" id="ARBA00022691"/>
    </source>
</evidence>
<sequence length="454" mass="50339">MASDQEDDDLEEEEEDDDEDDGTNEGQLQELEDSDLSDDDDDMESKSKKLDARQKMEEEAAEAELQTNIQNIDRPSFPTAAEADEEAATTGGLDLPGVQTRIQEVIRVLTDFRRLRDPAKARSDYVDLLVRDLATYYGYSLYLMELLFHLFPVGEIVEFLEANEVPRPVTIRTNTLKTRRRDLAQALIQRGVNLDPIGKWSRVGLQIFESPVPVGATPEYLAGHYMIQAASSFLPVMALAPQEQERVLDMSAAPGGKTTHIAALLKNTGCVFANDASKDRSKALVANIHRLGVKNTTVCNYDGREFPGVIGGFDRVLLDAPCSGTGVISKDPSVKLNKTEADFKMLSHLQKELILSAIDSVDATSKTGGYLVYSTCSVIVEEDEAVVAYALRKRPNVRLVETGLDFGVPGFTAYQGKTFPRSLSMTRRYYPHTHNMDGFFVAKLRKLSNKIEGK</sequence>
<dbReference type="PRINTS" id="PR02012">
    <property type="entry name" value="RCMTNOP2"/>
</dbReference>
<comment type="similarity">
    <text evidence="2 10">Belongs to the class I-like SAM-binding methyltransferase superfamily. RsmB/NOP family.</text>
</comment>
<evidence type="ECO:0000256" key="11">
    <source>
        <dbReference type="SAM" id="MobiDB-lite"/>
    </source>
</evidence>
<dbReference type="PANTHER" id="PTHR22807">
    <property type="entry name" value="NOP2 YEAST -RELATED NOL1/NOP2/FMU SUN DOMAIN-CONTAINING"/>
    <property type="match status" value="1"/>
</dbReference>
<accession>A0A4V1IY81</accession>
<keyword evidence="4 10" id="KW-0489">Methyltransferase</keyword>
<feature type="binding site" evidence="10">
    <location>
        <position position="302"/>
    </location>
    <ligand>
        <name>S-adenosyl-L-methionine</name>
        <dbReference type="ChEBI" id="CHEBI:59789"/>
    </ligand>
</feature>
<keyword evidence="5 10" id="KW-0808">Transferase</keyword>
<keyword evidence="14" id="KW-1185">Reference proteome</keyword>
<keyword evidence="8" id="KW-0539">Nucleus</keyword>
<dbReference type="Gene3D" id="3.30.70.1170">
    <property type="entry name" value="Sun protein, domain 3"/>
    <property type="match status" value="1"/>
</dbReference>
<gene>
    <name evidence="13" type="ORF">BJ684DRAFT_9790</name>
</gene>
<dbReference type="Proteomes" id="UP000267251">
    <property type="component" value="Unassembled WGS sequence"/>
</dbReference>
<keyword evidence="3" id="KW-0690">Ribosome biogenesis</keyword>
<dbReference type="GO" id="GO:0005730">
    <property type="term" value="C:nucleolus"/>
    <property type="evidence" value="ECO:0007669"/>
    <property type="project" value="UniProtKB-SubCell"/>
</dbReference>
<feature type="compositionally biased region" description="Acidic residues" evidence="11">
    <location>
        <begin position="30"/>
        <end position="43"/>
    </location>
</feature>
<dbReference type="PANTHER" id="PTHR22807:SF30">
    <property type="entry name" value="28S RRNA (CYTOSINE(4447)-C(5))-METHYLTRANSFERASE-RELATED"/>
    <property type="match status" value="1"/>
</dbReference>
<dbReference type="GO" id="GO:0009383">
    <property type="term" value="F:rRNA (cytosine-C5-)-methyltransferase activity"/>
    <property type="evidence" value="ECO:0007669"/>
    <property type="project" value="TreeGrafter"/>
</dbReference>
<keyword evidence="6 10" id="KW-0949">S-adenosyl-L-methionine</keyword>
<dbReference type="InterPro" id="IPR001678">
    <property type="entry name" value="MeTrfase_RsmB-F_NOP2_dom"/>
</dbReference>
<dbReference type="FunFam" id="3.30.70.1170:FF:000001">
    <property type="entry name" value="Ribosomal RNA methyltransferase Nop2"/>
    <property type="match status" value="1"/>
</dbReference>
<dbReference type="InterPro" id="IPR011023">
    <property type="entry name" value="Nop2p"/>
</dbReference>
<name>A0A4V1IY81_9FUNG</name>
<organism evidence="13 14">
    <name type="scientific">Piptocephalis cylindrospora</name>
    <dbReference type="NCBI Taxonomy" id="1907219"/>
    <lineage>
        <taxon>Eukaryota</taxon>
        <taxon>Fungi</taxon>
        <taxon>Fungi incertae sedis</taxon>
        <taxon>Zoopagomycota</taxon>
        <taxon>Zoopagomycotina</taxon>
        <taxon>Zoopagomycetes</taxon>
        <taxon>Zoopagales</taxon>
        <taxon>Piptocephalidaceae</taxon>
        <taxon>Piptocephalis</taxon>
    </lineage>
</organism>
<evidence type="ECO:0000259" key="12">
    <source>
        <dbReference type="PROSITE" id="PS51686"/>
    </source>
</evidence>
<evidence type="ECO:0000313" key="13">
    <source>
        <dbReference type="EMBL" id="RKP13639.1"/>
    </source>
</evidence>
<dbReference type="SUPFAM" id="SSF53335">
    <property type="entry name" value="S-adenosyl-L-methionine-dependent methyltransferases"/>
    <property type="match status" value="1"/>
</dbReference>
<reference evidence="14" key="1">
    <citation type="journal article" date="2018" name="Nat. Microbiol.">
        <title>Leveraging single-cell genomics to expand the fungal tree of life.</title>
        <authorList>
            <person name="Ahrendt S.R."/>
            <person name="Quandt C.A."/>
            <person name="Ciobanu D."/>
            <person name="Clum A."/>
            <person name="Salamov A."/>
            <person name="Andreopoulos B."/>
            <person name="Cheng J.F."/>
            <person name="Woyke T."/>
            <person name="Pelin A."/>
            <person name="Henrissat B."/>
            <person name="Reynolds N.K."/>
            <person name="Benny G.L."/>
            <person name="Smith M.E."/>
            <person name="James T.Y."/>
            <person name="Grigoriev I.V."/>
        </authorList>
    </citation>
    <scope>NUCLEOTIDE SEQUENCE [LARGE SCALE GENOMIC DNA]</scope>
</reference>
<feature type="compositionally biased region" description="Basic and acidic residues" evidence="11">
    <location>
        <begin position="44"/>
        <end position="58"/>
    </location>
</feature>
<dbReference type="GO" id="GO:0000470">
    <property type="term" value="P:maturation of LSU-rRNA"/>
    <property type="evidence" value="ECO:0007669"/>
    <property type="project" value="TreeGrafter"/>
</dbReference>
<dbReference type="Gene3D" id="3.40.50.150">
    <property type="entry name" value="Vaccinia Virus protein VP39"/>
    <property type="match status" value="1"/>
</dbReference>
<evidence type="ECO:0000313" key="14">
    <source>
        <dbReference type="Proteomes" id="UP000267251"/>
    </source>
</evidence>
<dbReference type="GO" id="GO:0070475">
    <property type="term" value="P:rRNA base methylation"/>
    <property type="evidence" value="ECO:0007669"/>
    <property type="project" value="TreeGrafter"/>
</dbReference>
<feature type="binding site" evidence="10">
    <location>
        <position position="319"/>
    </location>
    <ligand>
        <name>S-adenosyl-L-methionine</name>
        <dbReference type="ChEBI" id="CHEBI:59789"/>
    </ligand>
</feature>
<dbReference type="EMBL" id="KZ987974">
    <property type="protein sequence ID" value="RKP13639.1"/>
    <property type="molecule type" value="Genomic_DNA"/>
</dbReference>
<dbReference type="InterPro" id="IPR018314">
    <property type="entry name" value="RsmB/NOL1/NOP2-like_CS"/>
</dbReference>
<keyword evidence="7 10" id="KW-0694">RNA-binding</keyword>
<dbReference type="PROSITE" id="PS01153">
    <property type="entry name" value="NOL1_NOP2_SUN"/>
    <property type="match status" value="1"/>
</dbReference>
<evidence type="ECO:0000256" key="5">
    <source>
        <dbReference type="ARBA" id="ARBA00022679"/>
    </source>
</evidence>
<feature type="region of interest" description="Disordered" evidence="11">
    <location>
        <begin position="1"/>
        <end position="74"/>
    </location>
</feature>
<feature type="compositionally biased region" description="Acidic residues" evidence="11">
    <location>
        <begin position="1"/>
        <end position="23"/>
    </location>
</feature>
<evidence type="ECO:0000256" key="1">
    <source>
        <dbReference type="ARBA" id="ARBA00004604"/>
    </source>
</evidence>
<evidence type="ECO:0000256" key="8">
    <source>
        <dbReference type="ARBA" id="ARBA00023242"/>
    </source>
</evidence>
<evidence type="ECO:0000256" key="9">
    <source>
        <dbReference type="ARBA" id="ARBA00082314"/>
    </source>
</evidence>
<feature type="active site" description="Nucleophile" evidence="10">
    <location>
        <position position="376"/>
    </location>
</feature>
<protein>
    <recommendedName>
        <fullName evidence="9">Nucleolar protein 2</fullName>
    </recommendedName>
</protein>
<dbReference type="Pfam" id="PF22458">
    <property type="entry name" value="RsmF-B_ferredox"/>
    <property type="match status" value="1"/>
</dbReference>
<evidence type="ECO:0000256" key="3">
    <source>
        <dbReference type="ARBA" id="ARBA00022517"/>
    </source>
</evidence>
<evidence type="ECO:0000256" key="4">
    <source>
        <dbReference type="ARBA" id="ARBA00022603"/>
    </source>
</evidence>
<evidence type="ECO:0000256" key="7">
    <source>
        <dbReference type="ARBA" id="ARBA00022884"/>
    </source>
</evidence>
<evidence type="ECO:0000256" key="10">
    <source>
        <dbReference type="PROSITE-ProRule" id="PRU01023"/>
    </source>
</evidence>
<dbReference type="Pfam" id="PF01189">
    <property type="entry name" value="Methyltr_RsmB-F"/>
    <property type="match status" value="1"/>
</dbReference>
<comment type="subcellular location">
    <subcellularLocation>
        <location evidence="1">Nucleus</location>
        <location evidence="1">Nucleolus</location>
    </subcellularLocation>
</comment>
<feature type="binding site" evidence="10">
    <location>
        <position position="275"/>
    </location>
    <ligand>
        <name>S-adenosyl-L-methionine</name>
        <dbReference type="ChEBI" id="CHEBI:59789"/>
    </ligand>
</feature>
<dbReference type="InterPro" id="IPR023267">
    <property type="entry name" value="RCMT"/>
</dbReference>
<dbReference type="InterPro" id="IPR029063">
    <property type="entry name" value="SAM-dependent_MTases_sf"/>
</dbReference>
<dbReference type="OrthoDB" id="427002at2759"/>
<dbReference type="PRINTS" id="PR02008">
    <property type="entry name" value="RCMTFAMILY"/>
</dbReference>
<dbReference type="PROSITE" id="PS51686">
    <property type="entry name" value="SAM_MT_RSMB_NOP"/>
    <property type="match status" value="1"/>
</dbReference>
<dbReference type="GO" id="GO:0003723">
    <property type="term" value="F:RNA binding"/>
    <property type="evidence" value="ECO:0007669"/>
    <property type="project" value="UniProtKB-UniRule"/>
</dbReference>
<dbReference type="InterPro" id="IPR049560">
    <property type="entry name" value="MeTrfase_RsmB-F_NOP2_cat"/>
</dbReference>
<feature type="domain" description="SAM-dependent MTase RsmB/NOP-type" evidence="12">
    <location>
        <begin position="159"/>
        <end position="447"/>
    </location>
</feature>
<feature type="binding site" evidence="10">
    <location>
        <begin position="251"/>
        <end position="257"/>
    </location>
    <ligand>
        <name>S-adenosyl-L-methionine</name>
        <dbReference type="ChEBI" id="CHEBI:59789"/>
    </ligand>
</feature>
<dbReference type="InterPro" id="IPR023273">
    <property type="entry name" value="RCMT_NOP2"/>
</dbReference>